<feature type="coiled-coil region" evidence="1">
    <location>
        <begin position="42"/>
        <end position="72"/>
    </location>
</feature>
<gene>
    <name evidence="4" type="primary">LOC107072703</name>
</gene>
<dbReference type="Proteomes" id="UP000694924">
    <property type="component" value="Unplaced"/>
</dbReference>
<evidence type="ECO:0000313" key="4">
    <source>
        <dbReference type="RefSeq" id="XP_015188336.1"/>
    </source>
</evidence>
<keyword evidence="3" id="KW-1185">Reference proteome</keyword>
<evidence type="ECO:0000256" key="1">
    <source>
        <dbReference type="SAM" id="Coils"/>
    </source>
</evidence>
<accession>A0ABM1J798</accession>
<keyword evidence="1" id="KW-0175">Coiled coil</keyword>
<sequence length="127" mass="14669">MTSLCLVVFLLVCNNIFVLVESQPLPADMIYNSENFADETEKLILINRLKQLMEQERELTEEELTIQAMLEAKARDQRVDDYPPDDTETLPIPSAVVHHTSPVSNKRISYMNLCHFKICNMGRKRQS</sequence>
<proteinExistence type="predicted"/>
<feature type="chain" id="PRO_5046491528" evidence="2">
    <location>
        <begin position="23"/>
        <end position="127"/>
    </location>
</feature>
<dbReference type="RefSeq" id="XP_015188336.1">
    <property type="nucleotide sequence ID" value="XM_015332850.1"/>
</dbReference>
<evidence type="ECO:0000256" key="2">
    <source>
        <dbReference type="SAM" id="SignalP"/>
    </source>
</evidence>
<protein>
    <submittedName>
        <fullName evidence="4">Uncharacterized protein LOC107072703</fullName>
    </submittedName>
</protein>
<feature type="signal peptide" evidence="2">
    <location>
        <begin position="1"/>
        <end position="22"/>
    </location>
</feature>
<organism evidence="3 4">
    <name type="scientific">Polistes dominula</name>
    <name type="common">European paper wasp</name>
    <name type="synonym">Vespa dominula</name>
    <dbReference type="NCBI Taxonomy" id="743375"/>
    <lineage>
        <taxon>Eukaryota</taxon>
        <taxon>Metazoa</taxon>
        <taxon>Ecdysozoa</taxon>
        <taxon>Arthropoda</taxon>
        <taxon>Hexapoda</taxon>
        <taxon>Insecta</taxon>
        <taxon>Pterygota</taxon>
        <taxon>Neoptera</taxon>
        <taxon>Endopterygota</taxon>
        <taxon>Hymenoptera</taxon>
        <taxon>Apocrita</taxon>
        <taxon>Aculeata</taxon>
        <taxon>Vespoidea</taxon>
        <taxon>Vespidae</taxon>
        <taxon>Polistinae</taxon>
        <taxon>Polistini</taxon>
        <taxon>Polistes</taxon>
    </lineage>
</organism>
<name>A0ABM1J798_POLDO</name>
<keyword evidence="2" id="KW-0732">Signal</keyword>
<evidence type="ECO:0000313" key="3">
    <source>
        <dbReference type="Proteomes" id="UP000694924"/>
    </source>
</evidence>
<reference evidence="4" key="1">
    <citation type="submission" date="2025-08" db="UniProtKB">
        <authorList>
            <consortium name="RefSeq"/>
        </authorList>
    </citation>
    <scope>IDENTIFICATION</scope>
    <source>
        <tissue evidence="4">Whole body</tissue>
    </source>
</reference>
<dbReference type="GeneID" id="107072703"/>